<dbReference type="OrthoDB" id="10466127at2759"/>
<gene>
    <name evidence="2" type="ORF">BDV37DRAFT_213695</name>
</gene>
<feature type="transmembrane region" description="Helical" evidence="1">
    <location>
        <begin position="111"/>
        <end position="128"/>
    </location>
</feature>
<sequence>MDPLARLLNRPTWMLCLELWDPLSRPLCVLYLWAQTTPTHTRTTHPPGCSTLPCRILNSLEGLLIRSITSPRPPSRLPRFLLFENHSTSLYISFSPYFLSSPWCRHNYPSLSALGVLLFCLFVFFFIFDSLPQDSLHVPSISRLRHTTNQSILSITDLTLRSLRSFAPPTTPHLPWSYFNSSVPHPSRRCLRTPRIGFFRYTSRPHGFLHPAPAGSHWQPPAPAEST</sequence>
<dbReference type="GeneID" id="43664747"/>
<keyword evidence="1" id="KW-0812">Transmembrane</keyword>
<dbReference type="RefSeq" id="XP_031937332.1">
    <property type="nucleotide sequence ID" value="XM_032080056.1"/>
</dbReference>
<dbReference type="EMBL" id="ML736822">
    <property type="protein sequence ID" value="KAE8400013.1"/>
    <property type="molecule type" value="Genomic_DNA"/>
</dbReference>
<name>A0A5N7D2C1_9EURO</name>
<reference evidence="2 3" key="1">
    <citation type="submission" date="2019-04" db="EMBL/GenBank/DDBJ databases">
        <authorList>
            <consortium name="DOE Joint Genome Institute"/>
            <person name="Mondo S."/>
            <person name="Kjaerbolling I."/>
            <person name="Vesth T."/>
            <person name="Frisvad J.C."/>
            <person name="Nybo J.L."/>
            <person name="Theobald S."/>
            <person name="Kildgaard S."/>
            <person name="Isbrandt T."/>
            <person name="Kuo A."/>
            <person name="Sato A."/>
            <person name="Lyhne E.K."/>
            <person name="Kogle M.E."/>
            <person name="Wiebenga A."/>
            <person name="Kun R.S."/>
            <person name="Lubbers R.J."/>
            <person name="Makela M.R."/>
            <person name="Barry K."/>
            <person name="Chovatia M."/>
            <person name="Clum A."/>
            <person name="Daum C."/>
            <person name="Haridas S."/>
            <person name="He G."/>
            <person name="LaButti K."/>
            <person name="Lipzen A."/>
            <person name="Riley R."/>
            <person name="Salamov A."/>
            <person name="Simmons B.A."/>
            <person name="Magnuson J.K."/>
            <person name="Henrissat B."/>
            <person name="Mortensen U.H."/>
            <person name="Larsen T.O."/>
            <person name="Devries R.P."/>
            <person name="Grigoriev I.V."/>
            <person name="Machida M."/>
            <person name="Baker S.E."/>
            <person name="Andersen M.R."/>
            <person name="Cantor M.N."/>
            <person name="Hua S.X."/>
        </authorList>
    </citation>
    <scope>NUCLEOTIDE SEQUENCE [LARGE SCALE GENOMIC DNA]</scope>
    <source>
        <strain evidence="2 3">CBS 119388</strain>
    </source>
</reference>
<keyword evidence="3" id="KW-1185">Reference proteome</keyword>
<keyword evidence="1" id="KW-1133">Transmembrane helix</keyword>
<proteinExistence type="predicted"/>
<dbReference type="Proteomes" id="UP000325579">
    <property type="component" value="Unassembled WGS sequence"/>
</dbReference>
<keyword evidence="1" id="KW-0472">Membrane</keyword>
<accession>A0A5N7D2C1</accession>
<evidence type="ECO:0000313" key="3">
    <source>
        <dbReference type="Proteomes" id="UP000325579"/>
    </source>
</evidence>
<dbReference type="AlphaFoldDB" id="A0A5N7D2C1"/>
<evidence type="ECO:0000256" key="1">
    <source>
        <dbReference type="SAM" id="Phobius"/>
    </source>
</evidence>
<protein>
    <submittedName>
        <fullName evidence="2">Uncharacterized protein</fullName>
    </submittedName>
</protein>
<evidence type="ECO:0000313" key="2">
    <source>
        <dbReference type="EMBL" id="KAE8400013.1"/>
    </source>
</evidence>
<organism evidence="2 3">
    <name type="scientific">Aspergillus pseudonomiae</name>
    <dbReference type="NCBI Taxonomy" id="1506151"/>
    <lineage>
        <taxon>Eukaryota</taxon>
        <taxon>Fungi</taxon>
        <taxon>Dikarya</taxon>
        <taxon>Ascomycota</taxon>
        <taxon>Pezizomycotina</taxon>
        <taxon>Eurotiomycetes</taxon>
        <taxon>Eurotiomycetidae</taxon>
        <taxon>Eurotiales</taxon>
        <taxon>Aspergillaceae</taxon>
        <taxon>Aspergillus</taxon>
        <taxon>Aspergillus subgen. Circumdati</taxon>
    </lineage>
</organism>